<dbReference type="EMBL" id="CATQJL010000001">
    <property type="protein sequence ID" value="CAJ0591112.1"/>
    <property type="molecule type" value="Genomic_DNA"/>
</dbReference>
<accession>A0AA36GEA1</accession>
<organism evidence="1 2">
    <name type="scientific">Cylicocyclus nassatus</name>
    <name type="common">Nematode worm</name>
    <dbReference type="NCBI Taxonomy" id="53992"/>
    <lineage>
        <taxon>Eukaryota</taxon>
        <taxon>Metazoa</taxon>
        <taxon>Ecdysozoa</taxon>
        <taxon>Nematoda</taxon>
        <taxon>Chromadorea</taxon>
        <taxon>Rhabditida</taxon>
        <taxon>Rhabditina</taxon>
        <taxon>Rhabditomorpha</taxon>
        <taxon>Strongyloidea</taxon>
        <taxon>Strongylidae</taxon>
        <taxon>Cylicocyclus</taxon>
    </lineage>
</organism>
<dbReference type="Proteomes" id="UP001176961">
    <property type="component" value="Unassembled WGS sequence"/>
</dbReference>
<gene>
    <name evidence="1" type="ORF">CYNAS_LOCUS3095</name>
</gene>
<evidence type="ECO:0000313" key="2">
    <source>
        <dbReference type="Proteomes" id="UP001176961"/>
    </source>
</evidence>
<protein>
    <submittedName>
        <fullName evidence="1">Uncharacterized protein</fullName>
    </submittedName>
</protein>
<proteinExistence type="predicted"/>
<name>A0AA36GEA1_CYLNA</name>
<dbReference type="AlphaFoldDB" id="A0AA36GEA1"/>
<sequence>MPKLSTAEKEEQARLSEEIEHFTQQADDLLGEVVSKRKDYPFAIVKLKENRIREKFAHLLESPLLSVSSPAHIDVEELNKTIAMKVDQTKIHSEKVEDIRKENEKLDTELATVQRQTNMLLAMLDSGKYAPIDALPTDLSL</sequence>
<comment type="caution">
    <text evidence="1">The sequence shown here is derived from an EMBL/GenBank/DDBJ whole genome shotgun (WGS) entry which is preliminary data.</text>
</comment>
<evidence type="ECO:0000313" key="1">
    <source>
        <dbReference type="EMBL" id="CAJ0591112.1"/>
    </source>
</evidence>
<keyword evidence="2" id="KW-1185">Reference proteome</keyword>
<reference evidence="1" key="1">
    <citation type="submission" date="2023-07" db="EMBL/GenBank/DDBJ databases">
        <authorList>
            <consortium name="CYATHOMIX"/>
        </authorList>
    </citation>
    <scope>NUCLEOTIDE SEQUENCE</scope>
    <source>
        <strain evidence="1">N/A</strain>
    </source>
</reference>